<proteinExistence type="inferred from homology"/>
<dbReference type="PROSITE" id="PS00126">
    <property type="entry name" value="PDEASE_I_1"/>
    <property type="match status" value="1"/>
</dbReference>
<evidence type="ECO:0000313" key="9">
    <source>
        <dbReference type="Proteomes" id="UP001530400"/>
    </source>
</evidence>
<feature type="binding site" evidence="5">
    <location>
        <position position="282"/>
    </location>
    <ligand>
        <name>Zn(2+)</name>
        <dbReference type="ChEBI" id="CHEBI:29105"/>
        <label>2</label>
    </ligand>
</feature>
<evidence type="ECO:0000256" key="5">
    <source>
        <dbReference type="PIRSR" id="PIRSR623088-3"/>
    </source>
</evidence>
<comment type="cofactor">
    <cofactor evidence="6">
        <name>a divalent metal cation</name>
        <dbReference type="ChEBI" id="CHEBI:60240"/>
    </cofactor>
    <text evidence="6">Binds 2 divalent metal cations per subunit. Site 1 may preferentially bind zinc ions, while site 2 has a preference for magnesium and/or manganese ions.</text>
</comment>
<comment type="caution">
    <text evidence="8">The sequence shown here is derived from an EMBL/GenBank/DDBJ whole genome shotgun (WGS) entry which is preliminary data.</text>
</comment>
<dbReference type="Proteomes" id="UP001530400">
    <property type="component" value="Unassembled WGS sequence"/>
</dbReference>
<organism evidence="8 9">
    <name type="scientific">Cyclotella atomus</name>
    <dbReference type="NCBI Taxonomy" id="382360"/>
    <lineage>
        <taxon>Eukaryota</taxon>
        <taxon>Sar</taxon>
        <taxon>Stramenopiles</taxon>
        <taxon>Ochrophyta</taxon>
        <taxon>Bacillariophyta</taxon>
        <taxon>Coscinodiscophyceae</taxon>
        <taxon>Thalassiosirophycidae</taxon>
        <taxon>Stephanodiscales</taxon>
        <taxon>Stephanodiscaceae</taxon>
        <taxon>Cyclotella</taxon>
    </lineage>
</organism>
<feature type="binding site" evidence="4">
    <location>
        <position position="447"/>
    </location>
    <ligand>
        <name>AMP</name>
        <dbReference type="ChEBI" id="CHEBI:456215"/>
    </ligand>
</feature>
<dbReference type="Gene3D" id="1.10.1300.10">
    <property type="entry name" value="3'5'-cyclic nucleotide phosphodiesterase, catalytic domain"/>
    <property type="match status" value="1"/>
</dbReference>
<dbReference type="PRINTS" id="PR00387">
    <property type="entry name" value="PDIESTERASE1"/>
</dbReference>
<evidence type="ECO:0000256" key="3">
    <source>
        <dbReference type="PIRSR" id="PIRSR623088-1"/>
    </source>
</evidence>
<evidence type="ECO:0000259" key="7">
    <source>
        <dbReference type="PROSITE" id="PS51845"/>
    </source>
</evidence>
<dbReference type="Pfam" id="PF00233">
    <property type="entry name" value="PDEase_I"/>
    <property type="match status" value="1"/>
</dbReference>
<name>A0ABD3PI94_9STRA</name>
<reference evidence="8 9" key="1">
    <citation type="submission" date="2024-10" db="EMBL/GenBank/DDBJ databases">
        <title>Updated reference genomes for cyclostephanoid diatoms.</title>
        <authorList>
            <person name="Roberts W.R."/>
            <person name="Alverson A.J."/>
        </authorList>
    </citation>
    <scope>NUCLEOTIDE SEQUENCE [LARGE SCALE GENOMIC DNA]</scope>
    <source>
        <strain evidence="8 9">AJA010-31</strain>
    </source>
</reference>
<dbReference type="InterPro" id="IPR023088">
    <property type="entry name" value="PDEase"/>
</dbReference>
<evidence type="ECO:0000256" key="2">
    <source>
        <dbReference type="ARBA" id="ARBA00022801"/>
    </source>
</evidence>
<sequence length="494" mass="56078">MEVQRETLRLRESELKELQNSINNNIGTSQYADAVDYVASLLDNDGLEVEKDKLKLVKKCLLRGSDDSRIHIPQNLDADEEAFIMREYAGISRSVQSFGSRRTCNKSSRNFNVIRSQSFVDASIAQAGCLPEFAKLEVAQQKKLFELLSFSSLQKWDFNVFDVAEIDAENALLFVAWAVICSPYSQIAMADELQKAGVEVSQRKNEFLGYDFTDIDLTIDGVKLINYIRLIQDGYQDTPYHNRIHAADVVQTLNSLLQMAALRFPFEKEDLFLLLVSAVVHDVKHPGRNNAFQVNSFSDLALQWNDISVLESEHVSYAWKSMLKDKECLFLCNADKDTSKLHAVRKKIIDAVLHTDMSKHFAGVSKIKAAAAGKSWDQLEPSVQWDVLVYMLHMADISNPAKGDPMFKLWTDRCLEEFFLQGDKEREMGVPISPNCDRNTTKRPDSQVGFIKFVVRPAYEVLGEIIPAVKDEILPQIDTNLVYWDEQKKLDGSV</sequence>
<dbReference type="AlphaFoldDB" id="A0ABD3PI94"/>
<dbReference type="GO" id="GO:0046872">
    <property type="term" value="F:metal ion binding"/>
    <property type="evidence" value="ECO:0007669"/>
    <property type="project" value="UniProtKB-KW"/>
</dbReference>
<dbReference type="InterPro" id="IPR023174">
    <property type="entry name" value="PDEase_CS"/>
</dbReference>
<gene>
    <name evidence="8" type="ORF">ACHAWO_008792</name>
</gene>
<dbReference type="InterPro" id="IPR002073">
    <property type="entry name" value="PDEase_catalytic_dom"/>
</dbReference>
<dbReference type="SUPFAM" id="SSF109604">
    <property type="entry name" value="HD-domain/PDEase-like"/>
    <property type="match status" value="1"/>
</dbReference>
<dbReference type="PROSITE" id="PS51845">
    <property type="entry name" value="PDEASE_I_2"/>
    <property type="match status" value="1"/>
</dbReference>
<protein>
    <recommendedName>
        <fullName evidence="6">Phosphodiesterase</fullName>
        <ecNumber evidence="6">3.1.4.-</ecNumber>
    </recommendedName>
</protein>
<accession>A0ABD3PI94</accession>
<feature type="binding site" evidence="5">
    <location>
        <position position="281"/>
    </location>
    <ligand>
        <name>Zn(2+)</name>
        <dbReference type="ChEBI" id="CHEBI:29105"/>
        <label>1</label>
    </ligand>
</feature>
<keyword evidence="9" id="KW-1185">Reference proteome</keyword>
<feature type="binding site" evidence="5">
    <location>
        <position position="396"/>
    </location>
    <ligand>
        <name>Zn(2+)</name>
        <dbReference type="ChEBI" id="CHEBI:29105"/>
        <label>1</label>
    </ligand>
</feature>
<feature type="binding site" evidence="4">
    <location>
        <position position="396"/>
    </location>
    <ligand>
        <name>AMP</name>
        <dbReference type="ChEBI" id="CHEBI:456215"/>
    </ligand>
</feature>
<keyword evidence="2 6" id="KW-0378">Hydrolase</keyword>
<feature type="domain" description="PDEase" evidence="7">
    <location>
        <begin position="136"/>
        <end position="491"/>
    </location>
</feature>
<feature type="binding site" evidence="4">
    <location>
        <position position="282"/>
    </location>
    <ligand>
        <name>AMP</name>
        <dbReference type="ChEBI" id="CHEBI:456215"/>
    </ligand>
</feature>
<evidence type="ECO:0000256" key="6">
    <source>
        <dbReference type="RuleBase" id="RU363067"/>
    </source>
</evidence>
<evidence type="ECO:0000256" key="1">
    <source>
        <dbReference type="ARBA" id="ARBA00022723"/>
    </source>
</evidence>
<comment type="similarity">
    <text evidence="6">Belongs to the cyclic nucleotide phosphodiesterase family.</text>
</comment>
<feature type="binding site" evidence="5">
    <location>
        <position position="245"/>
    </location>
    <ligand>
        <name>Zn(2+)</name>
        <dbReference type="ChEBI" id="CHEBI:29105"/>
        <label>1</label>
    </ligand>
</feature>
<feature type="binding site" evidence="5">
    <location>
        <position position="282"/>
    </location>
    <ligand>
        <name>Zn(2+)</name>
        <dbReference type="ChEBI" id="CHEBI:29105"/>
        <label>1</label>
    </ligand>
</feature>
<dbReference type="InterPro" id="IPR036971">
    <property type="entry name" value="PDEase_catalytic_dom_sf"/>
</dbReference>
<evidence type="ECO:0000313" key="8">
    <source>
        <dbReference type="EMBL" id="KAL3787753.1"/>
    </source>
</evidence>
<dbReference type="EC" id="3.1.4.-" evidence="6"/>
<dbReference type="PANTHER" id="PTHR11347">
    <property type="entry name" value="CYCLIC NUCLEOTIDE PHOSPHODIESTERASE"/>
    <property type="match status" value="1"/>
</dbReference>
<keyword evidence="1 5" id="KW-0479">Metal-binding</keyword>
<feature type="binding site" evidence="4">
    <location>
        <begin position="241"/>
        <end position="245"/>
    </location>
    <ligand>
        <name>AMP</name>
        <dbReference type="ChEBI" id="CHEBI:456215"/>
    </ligand>
</feature>
<dbReference type="GO" id="GO:0016787">
    <property type="term" value="F:hydrolase activity"/>
    <property type="evidence" value="ECO:0007669"/>
    <property type="project" value="UniProtKB-KW"/>
</dbReference>
<dbReference type="EMBL" id="JALLPJ020000598">
    <property type="protein sequence ID" value="KAL3787753.1"/>
    <property type="molecule type" value="Genomic_DNA"/>
</dbReference>
<evidence type="ECO:0000256" key="4">
    <source>
        <dbReference type="PIRSR" id="PIRSR623088-2"/>
    </source>
</evidence>
<feature type="active site" description="Proton donor" evidence="3">
    <location>
        <position position="241"/>
    </location>
</feature>